<dbReference type="EMBL" id="JACCFK010000002">
    <property type="protein sequence ID" value="NYI92207.1"/>
    <property type="molecule type" value="Genomic_DNA"/>
</dbReference>
<dbReference type="Pfam" id="PF00440">
    <property type="entry name" value="TetR_N"/>
    <property type="match status" value="1"/>
</dbReference>
<dbReference type="InterPro" id="IPR036271">
    <property type="entry name" value="Tet_transcr_reg_TetR-rel_C_sf"/>
</dbReference>
<reference evidence="6 7" key="1">
    <citation type="submission" date="2020-07" db="EMBL/GenBank/DDBJ databases">
        <title>Sequencing the genomes of 1000 actinobacteria strains.</title>
        <authorList>
            <person name="Klenk H.-P."/>
        </authorList>
    </citation>
    <scope>NUCLEOTIDE SEQUENCE [LARGE SCALE GENOMIC DNA]</scope>
    <source>
        <strain evidence="6 7">DSM 104006</strain>
    </source>
</reference>
<dbReference type="Gene3D" id="1.10.357.10">
    <property type="entry name" value="Tetracycline Repressor, domain 2"/>
    <property type="match status" value="1"/>
</dbReference>
<evidence type="ECO:0000256" key="2">
    <source>
        <dbReference type="ARBA" id="ARBA00023125"/>
    </source>
</evidence>
<evidence type="ECO:0000256" key="4">
    <source>
        <dbReference type="PROSITE-ProRule" id="PRU00335"/>
    </source>
</evidence>
<dbReference type="AlphaFoldDB" id="A0A853BBZ7"/>
<organism evidence="6 7">
    <name type="scientific">Amycolatopsis endophytica</name>
    <dbReference type="NCBI Taxonomy" id="860233"/>
    <lineage>
        <taxon>Bacteria</taxon>
        <taxon>Bacillati</taxon>
        <taxon>Actinomycetota</taxon>
        <taxon>Actinomycetes</taxon>
        <taxon>Pseudonocardiales</taxon>
        <taxon>Pseudonocardiaceae</taxon>
        <taxon>Amycolatopsis</taxon>
    </lineage>
</organism>
<keyword evidence="3" id="KW-0804">Transcription</keyword>
<keyword evidence="2 4" id="KW-0238">DNA-binding</keyword>
<dbReference type="GO" id="GO:0003700">
    <property type="term" value="F:DNA-binding transcription factor activity"/>
    <property type="evidence" value="ECO:0007669"/>
    <property type="project" value="TreeGrafter"/>
</dbReference>
<sequence>MATRHGPAGPADSHSRERFLQAALAVLLKQGVSGLTVRSVAEAAGTSTIGVYTRFGGRTGILDALYERTFEMLGEEFVAVPRVPGDPVAGILGLTRAYRRFALEGPARYAFMFEQAVPGFDPDPDLRAYAQRATFALMVDRIEPMTPPGGDATTTGYLVWTTMHGLVSVELTQRARTAPPKWFIGASDDVYDDLFDSGIRAMLTGLGLRAR</sequence>
<dbReference type="SUPFAM" id="SSF48498">
    <property type="entry name" value="Tetracyclin repressor-like, C-terminal domain"/>
    <property type="match status" value="1"/>
</dbReference>
<gene>
    <name evidence="6" type="ORF">HNR02_005582</name>
</gene>
<dbReference type="SUPFAM" id="SSF46689">
    <property type="entry name" value="Homeodomain-like"/>
    <property type="match status" value="1"/>
</dbReference>
<dbReference type="Proteomes" id="UP000549616">
    <property type="component" value="Unassembled WGS sequence"/>
</dbReference>
<dbReference type="PANTHER" id="PTHR30055">
    <property type="entry name" value="HTH-TYPE TRANSCRIPTIONAL REGULATOR RUTR"/>
    <property type="match status" value="1"/>
</dbReference>
<comment type="caution">
    <text evidence="6">The sequence shown here is derived from an EMBL/GenBank/DDBJ whole genome shotgun (WGS) entry which is preliminary data.</text>
</comment>
<proteinExistence type="predicted"/>
<dbReference type="GO" id="GO:0000976">
    <property type="term" value="F:transcription cis-regulatory region binding"/>
    <property type="evidence" value="ECO:0007669"/>
    <property type="project" value="TreeGrafter"/>
</dbReference>
<evidence type="ECO:0000313" key="6">
    <source>
        <dbReference type="EMBL" id="NYI92207.1"/>
    </source>
</evidence>
<dbReference type="InterPro" id="IPR025996">
    <property type="entry name" value="MT1864/Rv1816-like_C"/>
</dbReference>
<name>A0A853BBZ7_9PSEU</name>
<feature type="DNA-binding region" description="H-T-H motif" evidence="4">
    <location>
        <begin position="36"/>
        <end position="55"/>
    </location>
</feature>
<keyword evidence="7" id="KW-1185">Reference proteome</keyword>
<dbReference type="RefSeq" id="WP_179776472.1">
    <property type="nucleotide sequence ID" value="NZ_JACCFK010000002.1"/>
</dbReference>
<accession>A0A853BBZ7</accession>
<evidence type="ECO:0000256" key="3">
    <source>
        <dbReference type="ARBA" id="ARBA00023163"/>
    </source>
</evidence>
<dbReference type="PROSITE" id="PS50977">
    <property type="entry name" value="HTH_TETR_2"/>
    <property type="match status" value="1"/>
</dbReference>
<protein>
    <submittedName>
        <fullName evidence="6">AcrR family transcriptional regulator</fullName>
    </submittedName>
</protein>
<dbReference type="InterPro" id="IPR009057">
    <property type="entry name" value="Homeodomain-like_sf"/>
</dbReference>
<dbReference type="InterPro" id="IPR050109">
    <property type="entry name" value="HTH-type_TetR-like_transc_reg"/>
</dbReference>
<feature type="domain" description="HTH tetR-type" evidence="5">
    <location>
        <begin position="13"/>
        <end position="73"/>
    </location>
</feature>
<evidence type="ECO:0000313" key="7">
    <source>
        <dbReference type="Proteomes" id="UP000549616"/>
    </source>
</evidence>
<evidence type="ECO:0000256" key="1">
    <source>
        <dbReference type="ARBA" id="ARBA00023015"/>
    </source>
</evidence>
<evidence type="ECO:0000259" key="5">
    <source>
        <dbReference type="PROSITE" id="PS50977"/>
    </source>
</evidence>
<dbReference type="PANTHER" id="PTHR30055:SF220">
    <property type="entry name" value="TETR-FAMILY REGULATORY PROTEIN"/>
    <property type="match status" value="1"/>
</dbReference>
<dbReference type="Pfam" id="PF13305">
    <property type="entry name" value="TetR_C_33"/>
    <property type="match status" value="1"/>
</dbReference>
<dbReference type="InterPro" id="IPR001647">
    <property type="entry name" value="HTH_TetR"/>
</dbReference>
<keyword evidence="1" id="KW-0805">Transcription regulation</keyword>